<reference evidence="7" key="1">
    <citation type="submission" date="2021-03" db="EMBL/GenBank/DDBJ databases">
        <authorList>
            <person name="Li Z."/>
            <person name="Yang C."/>
        </authorList>
    </citation>
    <scope>NUCLEOTIDE SEQUENCE</scope>
    <source>
        <strain evidence="7">Dzin_1.0</strain>
        <tissue evidence="7">Leaf</tissue>
    </source>
</reference>
<dbReference type="InterPro" id="IPR026055">
    <property type="entry name" value="FAR"/>
</dbReference>
<evidence type="ECO:0000259" key="6">
    <source>
        <dbReference type="Pfam" id="PF07993"/>
    </source>
</evidence>
<keyword evidence="4" id="KW-0560">Oxidoreductase</keyword>
<keyword evidence="8" id="KW-1185">Reference proteome</keyword>
<evidence type="ECO:0000259" key="5">
    <source>
        <dbReference type="Pfam" id="PF03015"/>
    </source>
</evidence>
<comment type="caution">
    <text evidence="7">The sequence shown here is derived from an EMBL/GenBank/DDBJ whole genome shotgun (WGS) entry which is preliminary data.</text>
</comment>
<dbReference type="PANTHER" id="PTHR11011">
    <property type="entry name" value="MALE STERILITY PROTEIN 2-RELATED"/>
    <property type="match status" value="1"/>
</dbReference>
<protein>
    <recommendedName>
        <fullName evidence="4">Fatty acyl-CoA reductase</fullName>
        <ecNumber evidence="4">1.2.1.84</ecNumber>
    </recommendedName>
</protein>
<proteinExistence type="inferred from homology"/>
<dbReference type="Proteomes" id="UP001085076">
    <property type="component" value="Miscellaneous, Linkage group lg01"/>
</dbReference>
<dbReference type="GO" id="GO:0035336">
    <property type="term" value="P:long-chain fatty-acyl-CoA metabolic process"/>
    <property type="evidence" value="ECO:0007669"/>
    <property type="project" value="TreeGrafter"/>
</dbReference>
<name>A0A9D5HRZ7_9LILI</name>
<dbReference type="Pfam" id="PF07993">
    <property type="entry name" value="NAD_binding_4"/>
    <property type="match status" value="1"/>
</dbReference>
<evidence type="ECO:0000256" key="4">
    <source>
        <dbReference type="RuleBase" id="RU363097"/>
    </source>
</evidence>
<sequence>MERSEIVQSLENKSILITGSTGFLAKLFVEKVLRVQPNVKKLFLLVRADDAISARKRVEDEIISKELFSVLKEKYEESFHSFFWSKVCVVVGDTSLENLGIGDTKLINVLWREIDFIVNSAATTRFNERYDVSLNINTFGARNVMLFAKKCEGLNMFLHISTAYVTQERKGIITEKFFEQDELLIPKIETENELIKRKLKELEDTCASNNIIKICMKELGMKRANKFGWPNVYSFTKAMGELQIAKLRGSLPVIILRPTIILSTCKEPFPGWIEGIRTMDKLILSYAIGEIVSLPACLDAAVDGIPGDMVVNAMLATMMTNCSHPNSMLPIYHVGSSSKNTLRFRLISETSYEYFSMHPFTRKDGKLITVRKPIFFSKMFFCIYMVLRYKLPLQVLLVVATLFSSQILKNQYIKHNQTYNHVMLMAKAYIPYTFMLGRFDDTNTEILRMRMNNEDKAMFSFDPKCINWDQFLMDIHIPGVIKYGLNG</sequence>
<evidence type="ECO:0000313" key="8">
    <source>
        <dbReference type="Proteomes" id="UP001085076"/>
    </source>
</evidence>
<comment type="function">
    <text evidence="4">Catalyzes the reduction of fatty acyl-CoA to fatty alcohols.</text>
</comment>
<dbReference type="InterPro" id="IPR033640">
    <property type="entry name" value="FAR_C"/>
</dbReference>
<dbReference type="PANTHER" id="PTHR11011:SF99">
    <property type="entry name" value="FATTY ACYL-COA REDUCTASE 3"/>
    <property type="match status" value="1"/>
</dbReference>
<comment type="similarity">
    <text evidence="1 4">Belongs to the fatty acyl-CoA reductase family.</text>
</comment>
<keyword evidence="3 4" id="KW-0443">Lipid metabolism</keyword>
<feature type="domain" description="Fatty acyl-CoA reductase C-terminal" evidence="5">
    <location>
        <begin position="389"/>
        <end position="485"/>
    </location>
</feature>
<keyword evidence="2 4" id="KW-0444">Lipid biosynthesis</keyword>
<dbReference type="EMBL" id="JAGGNH010000001">
    <property type="protein sequence ID" value="KAJ0986838.1"/>
    <property type="molecule type" value="Genomic_DNA"/>
</dbReference>
<evidence type="ECO:0000256" key="1">
    <source>
        <dbReference type="ARBA" id="ARBA00005928"/>
    </source>
</evidence>
<dbReference type="GO" id="GO:0080019">
    <property type="term" value="F:alcohol-forming very long-chain fatty acyl-CoA reductase activity"/>
    <property type="evidence" value="ECO:0007669"/>
    <property type="project" value="InterPro"/>
</dbReference>
<dbReference type="AlphaFoldDB" id="A0A9D5HRZ7"/>
<dbReference type="Gene3D" id="3.40.50.720">
    <property type="entry name" value="NAD(P)-binding Rossmann-like Domain"/>
    <property type="match status" value="1"/>
</dbReference>
<comment type="catalytic activity">
    <reaction evidence="4">
        <text>a long-chain fatty acyl-CoA + 2 NADPH + 2 H(+) = a long-chain primary fatty alcohol + 2 NADP(+) + CoA</text>
        <dbReference type="Rhea" id="RHEA:52716"/>
        <dbReference type="ChEBI" id="CHEBI:15378"/>
        <dbReference type="ChEBI" id="CHEBI:57287"/>
        <dbReference type="ChEBI" id="CHEBI:57783"/>
        <dbReference type="ChEBI" id="CHEBI:58349"/>
        <dbReference type="ChEBI" id="CHEBI:77396"/>
        <dbReference type="ChEBI" id="CHEBI:83139"/>
        <dbReference type="EC" id="1.2.1.84"/>
    </reaction>
</comment>
<feature type="domain" description="Thioester reductase (TE)" evidence="6">
    <location>
        <begin position="17"/>
        <end position="314"/>
    </location>
</feature>
<evidence type="ECO:0000313" key="7">
    <source>
        <dbReference type="EMBL" id="KAJ0986838.1"/>
    </source>
</evidence>
<evidence type="ECO:0000256" key="2">
    <source>
        <dbReference type="ARBA" id="ARBA00022516"/>
    </source>
</evidence>
<dbReference type="OrthoDB" id="429813at2759"/>
<dbReference type="Pfam" id="PF03015">
    <property type="entry name" value="Sterile"/>
    <property type="match status" value="1"/>
</dbReference>
<gene>
    <name evidence="7" type="ORF">J5N97_005194</name>
</gene>
<evidence type="ECO:0000256" key="3">
    <source>
        <dbReference type="ARBA" id="ARBA00023098"/>
    </source>
</evidence>
<accession>A0A9D5HRZ7</accession>
<organism evidence="7 8">
    <name type="scientific">Dioscorea zingiberensis</name>
    <dbReference type="NCBI Taxonomy" id="325984"/>
    <lineage>
        <taxon>Eukaryota</taxon>
        <taxon>Viridiplantae</taxon>
        <taxon>Streptophyta</taxon>
        <taxon>Embryophyta</taxon>
        <taxon>Tracheophyta</taxon>
        <taxon>Spermatophyta</taxon>
        <taxon>Magnoliopsida</taxon>
        <taxon>Liliopsida</taxon>
        <taxon>Dioscoreales</taxon>
        <taxon>Dioscoreaceae</taxon>
        <taxon>Dioscorea</taxon>
    </lineage>
</organism>
<reference evidence="7" key="2">
    <citation type="journal article" date="2022" name="Hortic Res">
        <title>The genome of Dioscorea zingiberensis sheds light on the biosynthesis, origin and evolution of the medicinally important diosgenin saponins.</title>
        <authorList>
            <person name="Li Y."/>
            <person name="Tan C."/>
            <person name="Li Z."/>
            <person name="Guo J."/>
            <person name="Li S."/>
            <person name="Chen X."/>
            <person name="Wang C."/>
            <person name="Dai X."/>
            <person name="Yang H."/>
            <person name="Song W."/>
            <person name="Hou L."/>
            <person name="Xu J."/>
            <person name="Tong Z."/>
            <person name="Xu A."/>
            <person name="Yuan X."/>
            <person name="Wang W."/>
            <person name="Yang Q."/>
            <person name="Chen L."/>
            <person name="Sun Z."/>
            <person name="Wang K."/>
            <person name="Pan B."/>
            <person name="Chen J."/>
            <person name="Bao Y."/>
            <person name="Liu F."/>
            <person name="Qi X."/>
            <person name="Gang D.R."/>
            <person name="Wen J."/>
            <person name="Li J."/>
        </authorList>
    </citation>
    <scope>NUCLEOTIDE SEQUENCE</scope>
    <source>
        <strain evidence="7">Dzin_1.0</strain>
    </source>
</reference>
<dbReference type="GO" id="GO:0102965">
    <property type="term" value="F:alcohol-forming long-chain fatty acyl-CoA reductase activity"/>
    <property type="evidence" value="ECO:0007669"/>
    <property type="project" value="UniProtKB-EC"/>
</dbReference>
<dbReference type="CDD" id="cd05236">
    <property type="entry name" value="FAR-N_SDR_e"/>
    <property type="match status" value="1"/>
</dbReference>
<dbReference type="SUPFAM" id="SSF51735">
    <property type="entry name" value="NAD(P)-binding Rossmann-fold domains"/>
    <property type="match status" value="1"/>
</dbReference>
<dbReference type="GO" id="GO:0010345">
    <property type="term" value="P:suberin biosynthetic process"/>
    <property type="evidence" value="ECO:0007669"/>
    <property type="project" value="TreeGrafter"/>
</dbReference>
<dbReference type="EC" id="1.2.1.84" evidence="4"/>
<dbReference type="InterPro" id="IPR036291">
    <property type="entry name" value="NAD(P)-bd_dom_sf"/>
</dbReference>
<keyword evidence="4" id="KW-0521">NADP</keyword>
<dbReference type="CDD" id="cd09071">
    <property type="entry name" value="FAR_C"/>
    <property type="match status" value="1"/>
</dbReference>
<dbReference type="InterPro" id="IPR013120">
    <property type="entry name" value="FAR_NAD-bd"/>
</dbReference>